<feature type="compositionally biased region" description="Basic and acidic residues" evidence="1">
    <location>
        <begin position="295"/>
        <end position="304"/>
    </location>
</feature>
<feature type="compositionally biased region" description="Acidic residues" evidence="1">
    <location>
        <begin position="305"/>
        <end position="315"/>
    </location>
</feature>
<feature type="compositionally biased region" description="Basic and acidic residues" evidence="1">
    <location>
        <begin position="325"/>
        <end position="372"/>
    </location>
</feature>
<evidence type="ECO:0000256" key="1">
    <source>
        <dbReference type="SAM" id="MobiDB-lite"/>
    </source>
</evidence>
<feature type="compositionally biased region" description="Basic and acidic residues" evidence="1">
    <location>
        <begin position="381"/>
        <end position="421"/>
    </location>
</feature>
<feature type="compositionally biased region" description="Low complexity" evidence="1">
    <location>
        <begin position="544"/>
        <end position="556"/>
    </location>
</feature>
<feature type="compositionally biased region" description="Basic residues" evidence="1">
    <location>
        <begin position="38"/>
        <end position="55"/>
    </location>
</feature>
<feature type="compositionally biased region" description="Basic and acidic residues" evidence="1">
    <location>
        <begin position="195"/>
        <end position="215"/>
    </location>
</feature>
<dbReference type="Proteomes" id="UP001583172">
    <property type="component" value="Unassembled WGS sequence"/>
</dbReference>
<feature type="compositionally biased region" description="Basic residues" evidence="1">
    <location>
        <begin position="89"/>
        <end position="98"/>
    </location>
</feature>
<reference evidence="2 3" key="1">
    <citation type="journal article" date="2024" name="Commun. Biol.">
        <title>Comparative genomic analysis of thermophilic fungi reveals convergent evolutionary adaptations and gene losses.</title>
        <authorList>
            <person name="Steindorff A.S."/>
            <person name="Aguilar-Pontes M.V."/>
            <person name="Robinson A.J."/>
            <person name="Andreopoulos B."/>
            <person name="LaButti K."/>
            <person name="Kuo A."/>
            <person name="Mondo S."/>
            <person name="Riley R."/>
            <person name="Otillar R."/>
            <person name="Haridas S."/>
            <person name="Lipzen A."/>
            <person name="Grimwood J."/>
            <person name="Schmutz J."/>
            <person name="Clum A."/>
            <person name="Reid I.D."/>
            <person name="Moisan M.C."/>
            <person name="Butler G."/>
            <person name="Nguyen T.T.M."/>
            <person name="Dewar K."/>
            <person name="Conant G."/>
            <person name="Drula E."/>
            <person name="Henrissat B."/>
            <person name="Hansel C."/>
            <person name="Singer S."/>
            <person name="Hutchinson M.I."/>
            <person name="de Vries R.P."/>
            <person name="Natvig D.O."/>
            <person name="Powell A.J."/>
            <person name="Tsang A."/>
            <person name="Grigoriev I.V."/>
        </authorList>
    </citation>
    <scope>NUCLEOTIDE SEQUENCE [LARGE SCALE GENOMIC DNA]</scope>
    <source>
        <strain evidence="2 3">CBS 620.91</strain>
    </source>
</reference>
<protein>
    <submittedName>
        <fullName evidence="2">Uncharacterized protein</fullName>
    </submittedName>
</protein>
<feature type="region of interest" description="Disordered" evidence="1">
    <location>
        <begin position="1"/>
        <end position="442"/>
    </location>
</feature>
<evidence type="ECO:0000313" key="3">
    <source>
        <dbReference type="Proteomes" id="UP001583172"/>
    </source>
</evidence>
<organism evidence="2 3">
    <name type="scientific">Humicola insolens</name>
    <name type="common">Soft-rot fungus</name>
    <dbReference type="NCBI Taxonomy" id="85995"/>
    <lineage>
        <taxon>Eukaryota</taxon>
        <taxon>Fungi</taxon>
        <taxon>Dikarya</taxon>
        <taxon>Ascomycota</taxon>
        <taxon>Pezizomycotina</taxon>
        <taxon>Sordariomycetes</taxon>
        <taxon>Sordariomycetidae</taxon>
        <taxon>Sordariales</taxon>
        <taxon>Chaetomiaceae</taxon>
        <taxon>Mycothermus</taxon>
    </lineage>
</organism>
<proteinExistence type="predicted"/>
<sequence>MDMRDDPNTTTTTDYDSGDSAGVDYVYASRKGTEKKPIKAKSPARRRSPKGKSRATPRCTCGADRPEEDDQANSTVFEDSDTGEDCHQCKRSARPRHSGPRESSGNDDKNHHKADKRRQPETKPKRAQTPYIEEYPDEIPRRTILLREHRILLRRASTSDTKRVRTPEGRSQSSASRGRSPTGKRAPPRQHRRSSKESPKRYKRRSEPHTRRESGKSAGHLRLPTGPRLTWFPDKDSESDACNYKSESDESQSTRLPRPEPEPMPARVVRSATWSENSHSTYSSSWPLHPGPRFSQERSSRRDYDDESSDDESELDQPRAHSTKHREERHSTGSRNSQERSRRRDHDDESENDHSEDDHPHMISGKHRDERHHTKQHSRRISREEPKEPERRRERQHTREVERERQHTREPERELVPRERSPSPPPRPSRLRTVASRASMTTIAPSCRGSVATSLCEVWRGQDADWESPYVSRGSEDELDSDLDEPVRLLRNDDIPSRTSSPRLLPPRGERSEFGFQGRREYLSSPSTYTDDLPNPFTPTFQRTKTWPTTSTTPDTHLLLDHAPPTLTADPDAMLPDNDAAALVPRSPSRASSCLSSSTRLRLRPSPGPAGPSPSRGWTHPQPQPHLPLTRSRAVSPPMTVISVRRTR</sequence>
<keyword evidence="3" id="KW-1185">Reference proteome</keyword>
<evidence type="ECO:0000313" key="2">
    <source>
        <dbReference type="EMBL" id="KAL1835927.1"/>
    </source>
</evidence>
<feature type="compositionally biased region" description="Low complexity" evidence="1">
    <location>
        <begin position="8"/>
        <end position="19"/>
    </location>
</feature>
<feature type="region of interest" description="Disordered" evidence="1">
    <location>
        <begin position="583"/>
        <end position="648"/>
    </location>
</feature>
<name>A0ABR3V2G2_HUMIN</name>
<comment type="caution">
    <text evidence="2">The sequence shown here is derived from an EMBL/GenBank/DDBJ whole genome shotgun (WGS) entry which is preliminary data.</text>
</comment>
<feature type="compositionally biased region" description="Basic and acidic residues" evidence="1">
    <location>
        <begin position="138"/>
        <end position="151"/>
    </location>
</feature>
<gene>
    <name evidence="2" type="ORF">VTJ49DRAFT_5863</name>
</gene>
<accession>A0ABR3V2G2</accession>
<feature type="region of interest" description="Disordered" evidence="1">
    <location>
        <begin position="491"/>
        <end position="571"/>
    </location>
</feature>
<dbReference type="EMBL" id="JAZGSY010000505">
    <property type="protein sequence ID" value="KAL1835927.1"/>
    <property type="molecule type" value="Genomic_DNA"/>
</dbReference>
<feature type="compositionally biased region" description="Low complexity" evidence="1">
    <location>
        <begin position="497"/>
        <end position="507"/>
    </location>
</feature>
<feature type="compositionally biased region" description="Polar residues" evidence="1">
    <location>
        <begin position="272"/>
        <end position="286"/>
    </location>
</feature>
<feature type="compositionally biased region" description="Basic and acidic residues" evidence="1">
    <location>
        <begin position="508"/>
        <end position="522"/>
    </location>
</feature>
<feature type="compositionally biased region" description="Low complexity" evidence="1">
    <location>
        <begin position="169"/>
        <end position="180"/>
    </location>
</feature>
<feature type="compositionally biased region" description="Low complexity" evidence="1">
    <location>
        <begin position="585"/>
        <end position="600"/>
    </location>
</feature>